<name>A0ABD1DPA0_CULPP</name>
<dbReference type="InterPro" id="IPR029063">
    <property type="entry name" value="SAM-dependent_MTases_sf"/>
</dbReference>
<dbReference type="AlphaFoldDB" id="A0ABD1DPA0"/>
<dbReference type="EMBL" id="JBEHCU010004539">
    <property type="protein sequence ID" value="KAL1401575.1"/>
    <property type="molecule type" value="Genomic_DNA"/>
</dbReference>
<feature type="domain" description="Methyltransferase" evidence="1">
    <location>
        <begin position="127"/>
        <end position="284"/>
    </location>
</feature>
<dbReference type="SUPFAM" id="SSF53335">
    <property type="entry name" value="S-adenosyl-L-methionine-dependent methyltransferases"/>
    <property type="match status" value="1"/>
</dbReference>
<proteinExistence type="predicted"/>
<evidence type="ECO:0000313" key="3">
    <source>
        <dbReference type="Proteomes" id="UP001562425"/>
    </source>
</evidence>
<dbReference type="InterPro" id="IPR052220">
    <property type="entry name" value="METTL25"/>
</dbReference>
<reference evidence="2 3" key="1">
    <citation type="submission" date="2024-05" db="EMBL/GenBank/DDBJ databases">
        <title>Culex pipiens pipiens assembly and annotation.</title>
        <authorList>
            <person name="Alout H."/>
            <person name="Durand T."/>
        </authorList>
    </citation>
    <scope>NUCLEOTIDE SEQUENCE [LARGE SCALE GENOMIC DNA]</scope>
    <source>
        <strain evidence="2">HA-2024</strain>
        <tissue evidence="2">Whole body</tissue>
    </source>
</reference>
<accession>A0ABD1DPA0</accession>
<gene>
    <name evidence="2" type="ORF">pipiens_020013</name>
</gene>
<comment type="caution">
    <text evidence="2">The sequence shown here is derived from an EMBL/GenBank/DDBJ whole genome shotgun (WGS) entry which is preliminary data.</text>
</comment>
<protein>
    <recommendedName>
        <fullName evidence="1">Methyltransferase domain-containing protein</fullName>
    </recommendedName>
</protein>
<keyword evidence="3" id="KW-1185">Reference proteome</keyword>
<evidence type="ECO:0000259" key="1">
    <source>
        <dbReference type="Pfam" id="PF13679"/>
    </source>
</evidence>
<dbReference type="Proteomes" id="UP001562425">
    <property type="component" value="Unassembled WGS sequence"/>
</dbReference>
<sequence length="457" mass="52820">MQSNAVLVAELRHKIQQSFQLAKQYDWLIDSYVLDFYVDNHWDRLPASWNSCFEQLEISQLQSLLTVELKSTECHVWPLSILASRVLLGNLCLSRKLPPDEEPEREPKEQSRFRERQKLFNKSVKLKKRHEIEQFSRQCWESIRKTGVEHLVDIGSGQGNLARTLAYGFDFNVCCIEQNEDLVATARQKDEELSSRLKRQVKVADLKHPVHLSKKVNLEDVDPGQFAQMIRDTFNVEKNSPFQFGLVGLHPCGDLATSLIKLFLACPEAKFIKLVCCCYMKLSTEQDRCQDYGFPLSLFSKQIALNLSYEAREIACHAIEQYDAKLEHNFEELKVHAFRAALEKVLIQIDPALKHSGIKSTKVTDLTFQQYCERATSGMGISLPRELMDSEDTRTNLANWRRVVKFYTLRLMFAPLVESIILYDRWLFLLEQGVDSDIRVVFDPICSPRNHAITGRK</sequence>
<dbReference type="Pfam" id="PF13679">
    <property type="entry name" value="Methyltransf_32"/>
    <property type="match status" value="1"/>
</dbReference>
<evidence type="ECO:0000313" key="2">
    <source>
        <dbReference type="EMBL" id="KAL1401575.1"/>
    </source>
</evidence>
<dbReference type="PANTHER" id="PTHR12496">
    <property type="entry name" value="CGI-41 METHYLTRANSFERASE"/>
    <property type="match status" value="1"/>
</dbReference>
<dbReference type="InterPro" id="IPR025714">
    <property type="entry name" value="Methyltranfer_dom"/>
</dbReference>
<organism evidence="2 3">
    <name type="scientific">Culex pipiens pipiens</name>
    <name type="common">Northern house mosquito</name>
    <dbReference type="NCBI Taxonomy" id="38569"/>
    <lineage>
        <taxon>Eukaryota</taxon>
        <taxon>Metazoa</taxon>
        <taxon>Ecdysozoa</taxon>
        <taxon>Arthropoda</taxon>
        <taxon>Hexapoda</taxon>
        <taxon>Insecta</taxon>
        <taxon>Pterygota</taxon>
        <taxon>Neoptera</taxon>
        <taxon>Endopterygota</taxon>
        <taxon>Diptera</taxon>
        <taxon>Nematocera</taxon>
        <taxon>Culicoidea</taxon>
        <taxon>Culicidae</taxon>
        <taxon>Culicinae</taxon>
        <taxon>Culicini</taxon>
        <taxon>Culex</taxon>
        <taxon>Culex</taxon>
    </lineage>
</organism>
<dbReference type="Gene3D" id="3.40.50.150">
    <property type="entry name" value="Vaccinia Virus protein VP39"/>
    <property type="match status" value="1"/>
</dbReference>
<dbReference type="PANTHER" id="PTHR12496:SF2">
    <property type="entry name" value="METHYLTRANSFERASE-LIKE PROTEIN 25B"/>
    <property type="match status" value="1"/>
</dbReference>